<proteinExistence type="predicted"/>
<reference evidence="1" key="1">
    <citation type="submission" date="2022-10" db="EMBL/GenBank/DDBJ databases">
        <title>Complete Genome of Trichothecium roseum strain YXFP-22015, a Plant Pathogen Isolated from Citrus.</title>
        <authorList>
            <person name="Wang Y."/>
            <person name="Zhu L."/>
        </authorList>
    </citation>
    <scope>NUCLEOTIDE SEQUENCE</scope>
    <source>
        <strain evidence="1">YXFP-22015</strain>
    </source>
</reference>
<organism evidence="1 2">
    <name type="scientific">Trichothecium roseum</name>
    <dbReference type="NCBI Taxonomy" id="47278"/>
    <lineage>
        <taxon>Eukaryota</taxon>
        <taxon>Fungi</taxon>
        <taxon>Dikarya</taxon>
        <taxon>Ascomycota</taxon>
        <taxon>Pezizomycotina</taxon>
        <taxon>Sordariomycetes</taxon>
        <taxon>Hypocreomycetidae</taxon>
        <taxon>Hypocreales</taxon>
        <taxon>Hypocreales incertae sedis</taxon>
        <taxon>Trichothecium</taxon>
    </lineage>
</organism>
<gene>
    <name evidence="1" type="ORF">N3K66_004530</name>
</gene>
<protein>
    <submittedName>
        <fullName evidence="1">Uncharacterized protein</fullName>
    </submittedName>
</protein>
<name>A0ACC0V374_9HYPO</name>
<evidence type="ECO:0000313" key="2">
    <source>
        <dbReference type="Proteomes" id="UP001163324"/>
    </source>
</evidence>
<dbReference type="Proteomes" id="UP001163324">
    <property type="component" value="Chromosome 4"/>
</dbReference>
<comment type="caution">
    <text evidence="1">The sequence shown here is derived from an EMBL/GenBank/DDBJ whole genome shotgun (WGS) entry which is preliminary data.</text>
</comment>
<accession>A0ACC0V374</accession>
<evidence type="ECO:0000313" key="1">
    <source>
        <dbReference type="EMBL" id="KAI9900268.1"/>
    </source>
</evidence>
<dbReference type="EMBL" id="CM047943">
    <property type="protein sequence ID" value="KAI9900268.1"/>
    <property type="molecule type" value="Genomic_DNA"/>
</dbReference>
<keyword evidence="2" id="KW-1185">Reference proteome</keyword>
<sequence length="646" mass="72343">MSSSDVRDVLNLPDGAAASAAAAEGRPTKKQRLSLQRPNLKGLAREVHNLGGDNPIAIVPQTTQFKKRRLASRKPAARWELKAFRNSARADESLVLRHWRRADLKPDDGQPALRDAVVTPGMMEQQHQQHQHQHQQQEGQAGNEKKEEEGDRPIKMEEIEDSSFAKFNVQVPVPQYSDDQYQQTLQNDGWTKQETDYLMELCKDYDLRWPLIWDRYEWNPPAMNGETNEDGDETKAIVPTSQARSMEALKARYYEVAAKMMVVQKPVQYMTSQEFALHELMAHFNPAQEKARKDFATTSLSRSRDEAREEESLLLEVKRILARSDRFNEERKELYDRLDYPHADTDISSFKSSTGLQTLLANLMNIDKSRKRRPIMGPDGNSPNPAANQAAAPPEPQSRRESTAASTGRRDSTSVPTPAPAATKKGEKQQQQQQQQQQQPTERKKLTEQEEAIYGVTHHDRLGSGPTFRTEKINKLFSHKSNQQQMRINNALNELDVPAKLAMPTAATTQQYEQLLVAVNSLLDARKVTDKLDAEIKLEQAKKAEREKALAPPVAEEDDKKAEGEKGEAPDEAGEPAKADKAEASKPAEEKSSSEEGNKAESGGNAEAKGEEDKGKDDKESGNPGNKRSASVLSSVSDKSAKRQKK</sequence>